<dbReference type="SMART" id="SM01321">
    <property type="entry name" value="Y1_Tnp"/>
    <property type="match status" value="1"/>
</dbReference>
<dbReference type="AlphaFoldDB" id="A0A1I4WFS8"/>
<dbReference type="GO" id="GO:0006313">
    <property type="term" value="P:DNA transposition"/>
    <property type="evidence" value="ECO:0007669"/>
    <property type="project" value="InterPro"/>
</dbReference>
<evidence type="ECO:0000259" key="1">
    <source>
        <dbReference type="SMART" id="SM01321"/>
    </source>
</evidence>
<feature type="domain" description="Transposase IS200-like" evidence="1">
    <location>
        <begin position="7"/>
        <end position="121"/>
    </location>
</feature>
<keyword evidence="3" id="KW-1185">Reference proteome</keyword>
<sequence>MRLEVLKNDCFYHIYNRGINGCVIFSNDDNKLFFLKKLKYFATNSFKVYAYCLMDNHFHLIIKVINETNITQQFSNMFNSYAKAYNKQESRTGSLFEKHFKRVQLKDEVYLKNLILYVHLNPFHHLNQDYKTFQFSSFASILSDKETNLPRLEVIDLFDNIENFMDCHLLKQEFLNEIYTLE</sequence>
<dbReference type="InterPro" id="IPR002686">
    <property type="entry name" value="Transposase_17"/>
</dbReference>
<dbReference type="STRING" id="913024.SAMN05421741_101216"/>
<name>A0A1I4WFS8_9FLAO</name>
<accession>A0A1I4WFS8</accession>
<reference evidence="3" key="1">
    <citation type="submission" date="2016-10" db="EMBL/GenBank/DDBJ databases">
        <authorList>
            <person name="Varghese N."/>
            <person name="Submissions S."/>
        </authorList>
    </citation>
    <scope>NUCLEOTIDE SEQUENCE [LARGE SCALE GENOMIC DNA]</scope>
    <source>
        <strain evidence="3">DS-12</strain>
    </source>
</reference>
<dbReference type="Proteomes" id="UP000199036">
    <property type="component" value="Unassembled WGS sequence"/>
</dbReference>
<dbReference type="Pfam" id="PF01797">
    <property type="entry name" value="Y1_Tnp"/>
    <property type="match status" value="1"/>
</dbReference>
<organism evidence="2 3">
    <name type="scientific">Paenimyroides ummariense</name>
    <dbReference type="NCBI Taxonomy" id="913024"/>
    <lineage>
        <taxon>Bacteria</taxon>
        <taxon>Pseudomonadati</taxon>
        <taxon>Bacteroidota</taxon>
        <taxon>Flavobacteriia</taxon>
        <taxon>Flavobacteriales</taxon>
        <taxon>Flavobacteriaceae</taxon>
        <taxon>Paenimyroides</taxon>
    </lineage>
</organism>
<proteinExistence type="predicted"/>
<gene>
    <name evidence="2" type="ORF">SAMN05421741_101216</name>
</gene>
<dbReference type="Gene3D" id="3.30.70.1290">
    <property type="entry name" value="Transposase IS200-like"/>
    <property type="match status" value="1"/>
</dbReference>
<dbReference type="EMBL" id="FOVI01000001">
    <property type="protein sequence ID" value="SFN12641.1"/>
    <property type="molecule type" value="Genomic_DNA"/>
</dbReference>
<dbReference type="InterPro" id="IPR036515">
    <property type="entry name" value="Transposase_17_sf"/>
</dbReference>
<dbReference type="SUPFAM" id="SSF143422">
    <property type="entry name" value="Transposase IS200-like"/>
    <property type="match status" value="1"/>
</dbReference>
<dbReference type="PANTHER" id="PTHR34322">
    <property type="entry name" value="TRANSPOSASE, Y1_TNP DOMAIN-CONTAINING"/>
    <property type="match status" value="1"/>
</dbReference>
<protein>
    <submittedName>
        <fullName evidence="2">Transposase IS200 like</fullName>
    </submittedName>
</protein>
<dbReference type="PANTHER" id="PTHR34322:SF2">
    <property type="entry name" value="TRANSPOSASE IS200-LIKE DOMAIN-CONTAINING PROTEIN"/>
    <property type="match status" value="1"/>
</dbReference>
<dbReference type="RefSeq" id="WP_091517693.1">
    <property type="nucleotide sequence ID" value="NZ_FOVI01000001.1"/>
</dbReference>
<evidence type="ECO:0000313" key="3">
    <source>
        <dbReference type="Proteomes" id="UP000199036"/>
    </source>
</evidence>
<dbReference type="OrthoDB" id="9788881at2"/>
<dbReference type="GO" id="GO:0003677">
    <property type="term" value="F:DNA binding"/>
    <property type="evidence" value="ECO:0007669"/>
    <property type="project" value="InterPro"/>
</dbReference>
<evidence type="ECO:0000313" key="2">
    <source>
        <dbReference type="EMBL" id="SFN12641.1"/>
    </source>
</evidence>
<dbReference type="GO" id="GO:0004803">
    <property type="term" value="F:transposase activity"/>
    <property type="evidence" value="ECO:0007669"/>
    <property type="project" value="InterPro"/>
</dbReference>